<protein>
    <submittedName>
        <fullName evidence="1">Uncharacterized protein</fullName>
    </submittedName>
</protein>
<evidence type="ECO:0000313" key="1">
    <source>
        <dbReference type="EMBL" id="MFD1203019.1"/>
    </source>
</evidence>
<name>A0ABW3TS57_9MICO</name>
<accession>A0ABW3TS57</accession>
<comment type="caution">
    <text evidence="1">The sequence shown here is derived from an EMBL/GenBank/DDBJ whole genome shotgun (WGS) entry which is preliminary data.</text>
</comment>
<keyword evidence="2" id="KW-1185">Reference proteome</keyword>
<evidence type="ECO:0000313" key="2">
    <source>
        <dbReference type="Proteomes" id="UP001597181"/>
    </source>
</evidence>
<dbReference type="RefSeq" id="WP_343960799.1">
    <property type="nucleotide sequence ID" value="NZ_BAAAKZ010000009.1"/>
</dbReference>
<dbReference type="Proteomes" id="UP001597181">
    <property type="component" value="Unassembled WGS sequence"/>
</dbReference>
<gene>
    <name evidence="1" type="ORF">ACFQ3U_14050</name>
</gene>
<sequence length="70" mass="8347">MITRETKTGPSADDWVMLKDAPERLKRPKSMIYKWVQSGQVQTIRPLHERWCLLEDLLRLDAATPRRRRT</sequence>
<proteinExistence type="predicted"/>
<reference evidence="2" key="1">
    <citation type="journal article" date="2019" name="Int. J. Syst. Evol. Microbiol.">
        <title>The Global Catalogue of Microorganisms (GCM) 10K type strain sequencing project: providing services to taxonomists for standard genome sequencing and annotation.</title>
        <authorList>
            <consortium name="The Broad Institute Genomics Platform"/>
            <consortium name="The Broad Institute Genome Sequencing Center for Infectious Disease"/>
            <person name="Wu L."/>
            <person name="Ma J."/>
        </authorList>
    </citation>
    <scope>NUCLEOTIDE SEQUENCE [LARGE SCALE GENOMIC DNA]</scope>
    <source>
        <strain evidence="2">CCUG 50213</strain>
    </source>
</reference>
<dbReference type="EMBL" id="JBHTLY010000007">
    <property type="protein sequence ID" value="MFD1203019.1"/>
    <property type="molecule type" value="Genomic_DNA"/>
</dbReference>
<organism evidence="1 2">
    <name type="scientific">Leucobacter albus</name>
    <dbReference type="NCBI Taxonomy" id="272210"/>
    <lineage>
        <taxon>Bacteria</taxon>
        <taxon>Bacillati</taxon>
        <taxon>Actinomycetota</taxon>
        <taxon>Actinomycetes</taxon>
        <taxon>Micrococcales</taxon>
        <taxon>Microbacteriaceae</taxon>
        <taxon>Leucobacter</taxon>
    </lineage>
</organism>